<dbReference type="InParanoid" id="A0A671EF68"/>
<reference evidence="1" key="5">
    <citation type="submission" date="2025-09" db="UniProtKB">
        <authorList>
            <consortium name="Ensembl"/>
        </authorList>
    </citation>
    <scope>IDENTIFICATION</scope>
</reference>
<accession>A0A671EF68</accession>
<organism evidence="1 2">
    <name type="scientific">Rhinolophus ferrumequinum</name>
    <name type="common">Greater horseshoe bat</name>
    <dbReference type="NCBI Taxonomy" id="59479"/>
    <lineage>
        <taxon>Eukaryota</taxon>
        <taxon>Metazoa</taxon>
        <taxon>Chordata</taxon>
        <taxon>Craniata</taxon>
        <taxon>Vertebrata</taxon>
        <taxon>Euteleostomi</taxon>
        <taxon>Mammalia</taxon>
        <taxon>Eutheria</taxon>
        <taxon>Laurasiatheria</taxon>
        <taxon>Chiroptera</taxon>
        <taxon>Yinpterochiroptera</taxon>
        <taxon>Rhinolophoidea</taxon>
        <taxon>Rhinolophidae</taxon>
        <taxon>Rhinolophinae</taxon>
        <taxon>Rhinolophus</taxon>
    </lineage>
</organism>
<reference evidence="1 2" key="1">
    <citation type="journal article" date="2015" name="Annu Rev Anim Biosci">
        <title>The Genome 10K Project: a way forward.</title>
        <authorList>
            <person name="Koepfli K.P."/>
            <person name="Paten B."/>
            <person name="O'Brien S.J."/>
            <person name="Koepfli K.P."/>
            <person name="Paten B."/>
            <person name="Antunes A."/>
            <person name="Belov K."/>
            <person name="Bustamante C."/>
            <person name="Castoe T.A."/>
            <person name="Clawson H."/>
            <person name="Crawford A.J."/>
            <person name="Diekhans M."/>
            <person name="Distel D."/>
            <person name="Durbin R."/>
            <person name="Earl D."/>
            <person name="Fujita M.K."/>
            <person name="Gamble T."/>
            <person name="Georges A."/>
            <person name="Gemmell N."/>
            <person name="Gilbert M.T."/>
            <person name="Graves J.M."/>
            <person name="Green R.E."/>
            <person name="Hickey G."/>
            <person name="Jarvis E.D."/>
            <person name="Johnson W."/>
            <person name="Komissarov A."/>
            <person name="Korf I."/>
            <person name="Kuhn R."/>
            <person name="Larkin D.M."/>
            <person name="Lewin H."/>
            <person name="Lopez J.V."/>
            <person name="Ma J."/>
            <person name="Marques-Bonet T."/>
            <person name="Miller W."/>
            <person name="Murphy R."/>
            <person name="Pevzner P."/>
            <person name="Shapiro B."/>
            <person name="Steiner C."/>
            <person name="Tamazian G."/>
            <person name="Venkatesh B."/>
            <person name="Wang J."/>
            <person name="Wayne R."/>
            <person name="Wiley E."/>
            <person name="Yang H."/>
            <person name="Zhang G."/>
            <person name="Haussler D."/>
            <person name="Ryder O."/>
            <person name="O'Brien S.J."/>
        </authorList>
    </citation>
    <scope>NUCLEOTIDE SEQUENCE</scope>
</reference>
<protein>
    <submittedName>
        <fullName evidence="1">Uncharacterized protein</fullName>
    </submittedName>
</protein>
<evidence type="ECO:0000313" key="2">
    <source>
        <dbReference type="Proteomes" id="UP000472240"/>
    </source>
</evidence>
<reference evidence="1" key="4">
    <citation type="submission" date="2025-08" db="UniProtKB">
        <authorList>
            <consortium name="Ensembl"/>
        </authorList>
    </citation>
    <scope>IDENTIFICATION</scope>
</reference>
<reference evidence="2" key="3">
    <citation type="submission" date="2018-12" db="EMBL/GenBank/DDBJ databases">
        <title>G10K-VGP greater horseshoe bat female genome, primary haplotype.</title>
        <authorList>
            <person name="Teeling E."/>
            <person name="Myers G."/>
            <person name="Vernes S."/>
            <person name="Pippel M."/>
            <person name="Winkler S."/>
            <person name="Fedrigo O."/>
            <person name="Rhie A."/>
            <person name="Koren S."/>
            <person name="Phillippy A."/>
            <person name="Lewin H."/>
            <person name="Damas J."/>
            <person name="Howe K."/>
            <person name="Mountcastle J."/>
            <person name="Jarvis E.D."/>
        </authorList>
    </citation>
    <scope>NUCLEOTIDE SEQUENCE [LARGE SCALE GENOMIC DNA]</scope>
</reference>
<sequence>MIQNGERTIFFRGHSSNSTKELFPGSPALELDQSPWEKEWGPSPQPGLGLIIPFSISLDEWWASSQKEGKIWHKLKNTCSL</sequence>
<dbReference type="Proteomes" id="UP000472240">
    <property type="component" value="Chromosome 13"/>
</dbReference>
<dbReference type="AlphaFoldDB" id="A0A671EF68"/>
<proteinExistence type="predicted"/>
<name>A0A671EF68_RHIFE</name>
<evidence type="ECO:0000313" key="1">
    <source>
        <dbReference type="Ensembl" id="ENSRFEP00010009112.1"/>
    </source>
</evidence>
<keyword evidence="2" id="KW-1185">Reference proteome</keyword>
<reference evidence="1 2" key="2">
    <citation type="journal article" date="2018" name="Annu Rev Anim Biosci">
        <title>Bat Biology, Genomes, and the Bat1K Project: To Generate Chromosome-Level Genomes for All Living Bat Species.</title>
        <authorList>
            <person name="Teeling E.C."/>
            <person name="Vernes S.C."/>
            <person name="Davalos L.M."/>
            <person name="Ray D.A."/>
            <person name="Gilbert M.T.P."/>
            <person name="Myers E."/>
        </authorList>
    </citation>
    <scope>NUCLEOTIDE SEQUENCE</scope>
</reference>
<dbReference type="Ensembl" id="ENSRFET00010009995.1">
    <property type="protein sequence ID" value="ENSRFEP00010009112.1"/>
    <property type="gene ID" value="ENSRFEG00010006254.1"/>
</dbReference>